<name>A0A1I0IGV8_9FIRM</name>
<dbReference type="Gene3D" id="3.40.630.30">
    <property type="match status" value="1"/>
</dbReference>
<dbReference type="InterPro" id="IPR000182">
    <property type="entry name" value="GNAT_dom"/>
</dbReference>
<accession>A0A1I0IGV8</accession>
<evidence type="ECO:0000259" key="1">
    <source>
        <dbReference type="PROSITE" id="PS51186"/>
    </source>
</evidence>
<feature type="domain" description="N-acetyltransferase" evidence="1">
    <location>
        <begin position="8"/>
        <end position="155"/>
    </location>
</feature>
<reference evidence="3" key="1">
    <citation type="submission" date="2016-10" db="EMBL/GenBank/DDBJ databases">
        <authorList>
            <person name="Varghese N."/>
            <person name="Submissions S."/>
        </authorList>
    </citation>
    <scope>NUCLEOTIDE SEQUENCE [LARGE SCALE GENOMIC DNA]</scope>
    <source>
        <strain evidence="3">NLAE-zl-G277</strain>
    </source>
</reference>
<dbReference type="STRING" id="460384.SAMN05216313_12182"/>
<dbReference type="Proteomes" id="UP000198508">
    <property type="component" value="Unassembled WGS sequence"/>
</dbReference>
<dbReference type="AlphaFoldDB" id="A0A1I0IGV8"/>
<protein>
    <submittedName>
        <fullName evidence="2">Acetyltransferase (GNAT) domain-containing protein</fullName>
    </submittedName>
</protein>
<dbReference type="Pfam" id="PF00583">
    <property type="entry name" value="Acetyltransf_1"/>
    <property type="match status" value="1"/>
</dbReference>
<keyword evidence="2" id="KW-0808">Transferase</keyword>
<gene>
    <name evidence="2" type="ORF">SAMN05216313_12182</name>
</gene>
<dbReference type="EMBL" id="FOIM01000021">
    <property type="protein sequence ID" value="SET96226.1"/>
    <property type="molecule type" value="Genomic_DNA"/>
</dbReference>
<dbReference type="InterPro" id="IPR016181">
    <property type="entry name" value="Acyl_CoA_acyltransferase"/>
</dbReference>
<evidence type="ECO:0000313" key="2">
    <source>
        <dbReference type="EMBL" id="SET96226.1"/>
    </source>
</evidence>
<dbReference type="CDD" id="cd04301">
    <property type="entry name" value="NAT_SF"/>
    <property type="match status" value="1"/>
</dbReference>
<dbReference type="SUPFAM" id="SSF55729">
    <property type="entry name" value="Acyl-CoA N-acyltransferases (Nat)"/>
    <property type="match status" value="1"/>
</dbReference>
<sequence length="163" mass="18946">MEATKNTLQFQQATPNDTAHLRSLAHQSEAHWGYGEAFMDTFDRAFNITEQFIRENPVYVSWDHENAIAFWGLKRDGGGWELEYFYISEQCLGNGCGKQMWNHLTDWCRCRSIPEFHFVTSPQAIGFYEKMGAKQDGMWRSSIDGRPIPHFVYNDNQSHPSKT</sequence>
<evidence type="ECO:0000313" key="3">
    <source>
        <dbReference type="Proteomes" id="UP000198508"/>
    </source>
</evidence>
<keyword evidence="3" id="KW-1185">Reference proteome</keyword>
<dbReference type="PROSITE" id="PS51186">
    <property type="entry name" value="GNAT"/>
    <property type="match status" value="1"/>
</dbReference>
<dbReference type="GO" id="GO:0016747">
    <property type="term" value="F:acyltransferase activity, transferring groups other than amino-acyl groups"/>
    <property type="evidence" value="ECO:0007669"/>
    <property type="project" value="InterPro"/>
</dbReference>
<organism evidence="2 3">
    <name type="scientific">Enterocloster lavalensis</name>
    <dbReference type="NCBI Taxonomy" id="460384"/>
    <lineage>
        <taxon>Bacteria</taxon>
        <taxon>Bacillati</taxon>
        <taxon>Bacillota</taxon>
        <taxon>Clostridia</taxon>
        <taxon>Lachnospirales</taxon>
        <taxon>Lachnospiraceae</taxon>
        <taxon>Enterocloster</taxon>
    </lineage>
</organism>
<dbReference type="RefSeq" id="WP_092367137.1">
    <property type="nucleotide sequence ID" value="NZ_FOIM01000021.1"/>
</dbReference>
<proteinExistence type="predicted"/>